<protein>
    <recommendedName>
        <fullName evidence="4 8">L-ectoine synthase</fullName>
        <ecNumber evidence="3 8">4.2.1.108</ecNumber>
    </recommendedName>
    <alternativeName>
        <fullName evidence="6 8">N-acetyldiaminobutyrate dehydratase</fullName>
    </alternativeName>
</protein>
<proteinExistence type="inferred from homology"/>
<dbReference type="Proteomes" id="UP000294737">
    <property type="component" value="Unassembled WGS sequence"/>
</dbReference>
<dbReference type="PANTHER" id="PTHR39289:SF1">
    <property type="entry name" value="L-ECTOINE SYNTHASE"/>
    <property type="match status" value="1"/>
</dbReference>
<evidence type="ECO:0000313" key="9">
    <source>
        <dbReference type="EMBL" id="TDN93770.1"/>
    </source>
</evidence>
<dbReference type="EC" id="4.2.1.108" evidence="3 8"/>
<dbReference type="InterPro" id="IPR011051">
    <property type="entry name" value="RmlC_Cupin_sf"/>
</dbReference>
<dbReference type="HAMAP" id="MF_01255">
    <property type="entry name" value="Ectoine_synth"/>
    <property type="match status" value="1"/>
</dbReference>
<dbReference type="CDD" id="cd06978">
    <property type="entry name" value="cupin_EctC"/>
    <property type="match status" value="1"/>
</dbReference>
<comment type="pathway">
    <text evidence="1 8">Amine and polyamine biosynthesis; ectoine biosynthesis; L-ectoine from L-aspartate 4-semialdehyde: step 3/3.</text>
</comment>
<dbReference type="GO" id="GO:0019491">
    <property type="term" value="P:ectoine biosynthetic process"/>
    <property type="evidence" value="ECO:0007669"/>
    <property type="project" value="UniProtKB-UniRule"/>
</dbReference>
<dbReference type="PANTHER" id="PTHR39289">
    <property type="match status" value="1"/>
</dbReference>
<dbReference type="NCBIfam" id="NF009806">
    <property type="entry name" value="PRK13290.1"/>
    <property type="match status" value="1"/>
</dbReference>
<evidence type="ECO:0000256" key="8">
    <source>
        <dbReference type="HAMAP-Rule" id="MF_01255"/>
    </source>
</evidence>
<evidence type="ECO:0000256" key="6">
    <source>
        <dbReference type="ARBA" id="ARBA00033271"/>
    </source>
</evidence>
<comment type="function">
    <text evidence="8">Catalyzes the circularization of gamma-N-acetyl-alpha,gamma-diaminobutyric acid (ADABA) to ectoine (1,4,5,6-tetrahydro-2-methyl-4-pyrimidine carboxylic acid), which is an excellent osmoprotectant.</text>
</comment>
<evidence type="ECO:0000313" key="10">
    <source>
        <dbReference type="Proteomes" id="UP000294737"/>
    </source>
</evidence>
<evidence type="ECO:0000256" key="1">
    <source>
        <dbReference type="ARBA" id="ARBA00005181"/>
    </source>
</evidence>
<dbReference type="RefSeq" id="WP_112990472.1">
    <property type="nucleotide sequence ID" value="NZ_PTLZ01000001.1"/>
</dbReference>
<dbReference type="InterPro" id="IPR014710">
    <property type="entry name" value="RmlC-like_jellyroll"/>
</dbReference>
<organism evidence="9 10">
    <name type="scientific">Herminiimonas fonticola</name>
    <dbReference type="NCBI Taxonomy" id="303380"/>
    <lineage>
        <taxon>Bacteria</taxon>
        <taxon>Pseudomonadati</taxon>
        <taxon>Pseudomonadota</taxon>
        <taxon>Betaproteobacteria</taxon>
        <taxon>Burkholderiales</taxon>
        <taxon>Oxalobacteraceae</taxon>
        <taxon>Herminiimonas</taxon>
    </lineage>
</organism>
<evidence type="ECO:0000256" key="5">
    <source>
        <dbReference type="ARBA" id="ARBA00023239"/>
    </source>
</evidence>
<reference evidence="9 10" key="1">
    <citation type="submission" date="2019-03" db="EMBL/GenBank/DDBJ databases">
        <title>Genomic Encyclopedia of Type Strains, Phase IV (KMG-IV): sequencing the most valuable type-strain genomes for metagenomic binning, comparative biology and taxonomic classification.</title>
        <authorList>
            <person name="Goeker M."/>
        </authorList>
    </citation>
    <scope>NUCLEOTIDE SEQUENCE [LARGE SCALE GENOMIC DNA]</scope>
    <source>
        <strain evidence="9 10">DSM 18555</strain>
    </source>
</reference>
<sequence>MIVRTLKEILDTPRDVKAQNWCSRRLLLQEDGMGFSMHHTVIYAGTQTHIWYQHHLEGVYCVEGVGSVELIPSGETFRIEPGTLYALNKNDEHWLRAETDLHLICTFNPPLVGDETHDENGVYAAAPVTVGSNAKTAVAKKVKTKTDTVEA</sequence>
<dbReference type="EMBL" id="SNWF01000004">
    <property type="protein sequence ID" value="TDN93770.1"/>
    <property type="molecule type" value="Genomic_DNA"/>
</dbReference>
<comment type="similarity">
    <text evidence="2 8">Belongs to the ectoine synthase family.</text>
</comment>
<accession>A0A4R6GHF4</accession>
<evidence type="ECO:0000256" key="7">
    <source>
        <dbReference type="ARBA" id="ARBA00048714"/>
    </source>
</evidence>
<keyword evidence="5 8" id="KW-0456">Lyase</keyword>
<keyword evidence="10" id="KW-1185">Reference proteome</keyword>
<dbReference type="UniPathway" id="UPA00067">
    <property type="reaction ID" value="UER00123"/>
</dbReference>
<dbReference type="AlphaFoldDB" id="A0A4R6GHF4"/>
<evidence type="ECO:0000256" key="4">
    <source>
        <dbReference type="ARBA" id="ARBA00019707"/>
    </source>
</evidence>
<dbReference type="GO" id="GO:0033990">
    <property type="term" value="F:ectoine synthase activity"/>
    <property type="evidence" value="ECO:0007669"/>
    <property type="project" value="UniProtKB-EC"/>
</dbReference>
<dbReference type="OrthoDB" id="9801830at2"/>
<evidence type="ECO:0000256" key="2">
    <source>
        <dbReference type="ARBA" id="ARBA00009637"/>
    </source>
</evidence>
<dbReference type="Pfam" id="PF06339">
    <property type="entry name" value="Ectoine_synth"/>
    <property type="match status" value="1"/>
</dbReference>
<comment type="catalytic activity">
    <reaction evidence="7 8">
        <text>(2S)-4-acetamido-2-aminobutanoate = L-ectoine + H2O</text>
        <dbReference type="Rhea" id="RHEA:17281"/>
        <dbReference type="ChEBI" id="CHEBI:15377"/>
        <dbReference type="ChEBI" id="CHEBI:58515"/>
        <dbReference type="ChEBI" id="CHEBI:58929"/>
        <dbReference type="EC" id="4.2.1.108"/>
    </reaction>
</comment>
<dbReference type="Gene3D" id="2.60.120.10">
    <property type="entry name" value="Jelly Rolls"/>
    <property type="match status" value="1"/>
</dbReference>
<name>A0A4R6GHF4_9BURK</name>
<comment type="caution">
    <text evidence="9">The sequence shown here is derived from an EMBL/GenBank/DDBJ whole genome shotgun (WGS) entry which is preliminary data.</text>
</comment>
<gene>
    <name evidence="8" type="primary">ectC</name>
    <name evidence="9" type="ORF">EV677_0300</name>
</gene>
<evidence type="ECO:0000256" key="3">
    <source>
        <dbReference type="ARBA" id="ARBA00013192"/>
    </source>
</evidence>
<dbReference type="SUPFAM" id="SSF51182">
    <property type="entry name" value="RmlC-like cupins"/>
    <property type="match status" value="1"/>
</dbReference>
<dbReference type="InterPro" id="IPR010462">
    <property type="entry name" value="Ectoine_synth"/>
</dbReference>